<feature type="domain" description="Peptidase M13 N-terminal" evidence="10">
    <location>
        <begin position="61"/>
        <end position="454"/>
    </location>
</feature>
<comment type="cofactor">
    <cofactor evidence="1">
        <name>Zn(2+)</name>
        <dbReference type="ChEBI" id="CHEBI:29105"/>
    </cofactor>
</comment>
<evidence type="ECO:0000313" key="11">
    <source>
        <dbReference type="EMBL" id="JAP83455.1"/>
    </source>
</evidence>
<dbReference type="PROSITE" id="PS51885">
    <property type="entry name" value="NEPRILYSIN"/>
    <property type="match status" value="1"/>
</dbReference>
<dbReference type="SUPFAM" id="SSF55486">
    <property type="entry name" value="Metalloproteases ('zincins'), catalytic domain"/>
    <property type="match status" value="1"/>
</dbReference>
<dbReference type="InterPro" id="IPR008753">
    <property type="entry name" value="Peptidase_M13_N"/>
</dbReference>
<feature type="domain" description="Peptidase M13 C-terminal" evidence="9">
    <location>
        <begin position="516"/>
        <end position="721"/>
    </location>
</feature>
<evidence type="ECO:0000256" key="5">
    <source>
        <dbReference type="ARBA" id="ARBA00022801"/>
    </source>
</evidence>
<feature type="signal peptide" evidence="8">
    <location>
        <begin position="1"/>
        <end position="20"/>
    </location>
</feature>
<keyword evidence="7" id="KW-0482">Metalloprotease</keyword>
<dbReference type="GO" id="GO:0004222">
    <property type="term" value="F:metalloendopeptidase activity"/>
    <property type="evidence" value="ECO:0007669"/>
    <property type="project" value="InterPro"/>
</dbReference>
<evidence type="ECO:0000256" key="2">
    <source>
        <dbReference type="ARBA" id="ARBA00007357"/>
    </source>
</evidence>
<accession>A0A131YY98</accession>
<keyword evidence="4" id="KW-0479">Metal-binding</keyword>
<dbReference type="EMBL" id="GEDV01005102">
    <property type="protein sequence ID" value="JAP83455.1"/>
    <property type="molecule type" value="Transcribed_RNA"/>
</dbReference>
<dbReference type="Gene3D" id="3.40.390.10">
    <property type="entry name" value="Collagenase (Catalytic Domain)"/>
    <property type="match status" value="1"/>
</dbReference>
<dbReference type="PRINTS" id="PR00786">
    <property type="entry name" value="NEPRILYSIN"/>
</dbReference>
<dbReference type="InterPro" id="IPR042089">
    <property type="entry name" value="Peptidase_M13_dom_2"/>
</dbReference>
<feature type="chain" id="PRO_5007286268" evidence="8">
    <location>
        <begin position="21"/>
        <end position="724"/>
    </location>
</feature>
<dbReference type="Gene3D" id="1.10.1380.10">
    <property type="entry name" value="Neutral endopeptidase , domain2"/>
    <property type="match status" value="1"/>
</dbReference>
<evidence type="ECO:0000256" key="8">
    <source>
        <dbReference type="SAM" id="SignalP"/>
    </source>
</evidence>
<organism evidence="11">
    <name type="scientific">Rhipicephalus appendiculatus</name>
    <name type="common">Brown ear tick</name>
    <dbReference type="NCBI Taxonomy" id="34631"/>
    <lineage>
        <taxon>Eukaryota</taxon>
        <taxon>Metazoa</taxon>
        <taxon>Ecdysozoa</taxon>
        <taxon>Arthropoda</taxon>
        <taxon>Chelicerata</taxon>
        <taxon>Arachnida</taxon>
        <taxon>Acari</taxon>
        <taxon>Parasitiformes</taxon>
        <taxon>Ixodida</taxon>
        <taxon>Ixodoidea</taxon>
        <taxon>Ixodidae</taxon>
        <taxon>Rhipicephalinae</taxon>
        <taxon>Rhipicephalus</taxon>
        <taxon>Rhipicephalus</taxon>
    </lineage>
</organism>
<dbReference type="InterPro" id="IPR018497">
    <property type="entry name" value="Peptidase_M13_C"/>
</dbReference>
<evidence type="ECO:0000256" key="6">
    <source>
        <dbReference type="ARBA" id="ARBA00022833"/>
    </source>
</evidence>
<keyword evidence="5" id="KW-0378">Hydrolase</keyword>
<evidence type="ECO:0000259" key="9">
    <source>
        <dbReference type="Pfam" id="PF01431"/>
    </source>
</evidence>
<dbReference type="CDD" id="cd08662">
    <property type="entry name" value="M13"/>
    <property type="match status" value="1"/>
</dbReference>
<name>A0A131YY98_RHIAP</name>
<dbReference type="GO" id="GO:0016485">
    <property type="term" value="P:protein processing"/>
    <property type="evidence" value="ECO:0007669"/>
    <property type="project" value="TreeGrafter"/>
</dbReference>
<comment type="similarity">
    <text evidence="2">Belongs to the peptidase M13 family.</text>
</comment>
<reference evidence="11" key="1">
    <citation type="journal article" date="2016" name="Ticks Tick Borne Dis.">
        <title>De novo assembly and annotation of the salivary gland transcriptome of Rhipicephalus appendiculatus male and female ticks during blood feeding.</title>
        <authorList>
            <person name="de Castro M.H."/>
            <person name="de Klerk D."/>
            <person name="Pienaar R."/>
            <person name="Latif A.A."/>
            <person name="Rees D.J."/>
            <person name="Mans B.J."/>
        </authorList>
    </citation>
    <scope>NUCLEOTIDE SEQUENCE</scope>
    <source>
        <tissue evidence="11">Salivary glands</tissue>
    </source>
</reference>
<sequence length="724" mass="83777">MTRILWSGLIFFTLTQVAISIHSFGECQSQENTQDYDVCRTKVCIEKANEIKKSLSRTVRPCDNFYKYVCSGWEQANEIPSDRVTYGAFKEVEEKLFKDLREILGDIPVCRGCTRTATQKLGIAYSTCVANVNPGRRSLKELKEILAEDGFEEWPLVRKKNQQFGDYKAVLLKTGMTPLFGMSVQRDMKDLSRNIIVLDQIGFSLIGRNDLIKPKKKKSKRSVQAYKALIRTALSVVNPKLNPATLSVLTEEIFSFESQIAKMTAPKEDRRDTLRIYKRTTVRDLQRTFRGLPLLDLLNKEFSLVNITLTENEPVAIMAERYFASATKFVKTVSTRALFNYMGWRAVLMRASYASTRFREAKMNFNKVSRGLMEEPPLWKTCVKLLGSVMKEVVGRLYVKKKFTARAKEDVEKLVENLKRTFQERLKRIKWMDKVTKQRAEQKLKSMTPKIGYPEWMLDTIFLEHLYRHLDDFWHPEPFVRILEKISMNNYKNSLLDLRQPFNKTLKWSTGPAYVNAFYSPDRNEMLFPSAILQGVFYKQGLPDSMNLGGIGGVIGHEMTHGYDDRGSQFDAEGRLQQWWSKQTRKRFMDKANCFVKQYGDIFDPDAEMQLNGKNTVGENIADNGGIRIAFKTYEYLLKTSQTRDVRLPGLENLSGKHLFFIASAMVWCSKSRKEAIQQQIQYDTHSPKQYRVNVPMQNFDAFSSVFKCNSSSPMYPKKRCVLW</sequence>
<evidence type="ECO:0000259" key="10">
    <source>
        <dbReference type="Pfam" id="PF05649"/>
    </source>
</evidence>
<evidence type="ECO:0000256" key="3">
    <source>
        <dbReference type="ARBA" id="ARBA00022670"/>
    </source>
</evidence>
<dbReference type="GO" id="GO:0005886">
    <property type="term" value="C:plasma membrane"/>
    <property type="evidence" value="ECO:0007669"/>
    <property type="project" value="TreeGrafter"/>
</dbReference>
<dbReference type="Pfam" id="PF05649">
    <property type="entry name" value="Peptidase_M13_N"/>
    <property type="match status" value="1"/>
</dbReference>
<evidence type="ECO:0000256" key="4">
    <source>
        <dbReference type="ARBA" id="ARBA00022723"/>
    </source>
</evidence>
<evidence type="ECO:0000256" key="1">
    <source>
        <dbReference type="ARBA" id="ARBA00001947"/>
    </source>
</evidence>
<dbReference type="AlphaFoldDB" id="A0A131YY98"/>
<dbReference type="GO" id="GO:0046872">
    <property type="term" value="F:metal ion binding"/>
    <property type="evidence" value="ECO:0007669"/>
    <property type="project" value="UniProtKB-KW"/>
</dbReference>
<dbReference type="InterPro" id="IPR024079">
    <property type="entry name" value="MetalloPept_cat_dom_sf"/>
</dbReference>
<keyword evidence="3" id="KW-0645">Protease</keyword>
<dbReference type="PANTHER" id="PTHR11733:SF167">
    <property type="entry name" value="FI17812P1-RELATED"/>
    <property type="match status" value="1"/>
</dbReference>
<protein>
    <submittedName>
        <fullName evidence="11">Gluzincin</fullName>
    </submittedName>
</protein>
<keyword evidence="8" id="KW-0732">Signal</keyword>
<dbReference type="Pfam" id="PF01431">
    <property type="entry name" value="Peptidase_M13"/>
    <property type="match status" value="1"/>
</dbReference>
<dbReference type="PANTHER" id="PTHR11733">
    <property type="entry name" value="ZINC METALLOPROTEASE FAMILY M13 NEPRILYSIN-RELATED"/>
    <property type="match status" value="1"/>
</dbReference>
<dbReference type="InterPro" id="IPR000718">
    <property type="entry name" value="Peptidase_M13"/>
</dbReference>
<evidence type="ECO:0000256" key="7">
    <source>
        <dbReference type="ARBA" id="ARBA00023049"/>
    </source>
</evidence>
<keyword evidence="6" id="KW-0862">Zinc</keyword>
<proteinExistence type="inferred from homology"/>